<feature type="non-terminal residue" evidence="1">
    <location>
        <position position="142"/>
    </location>
</feature>
<name>A0ABD0K9P4_9CAEN</name>
<organism evidence="1 2">
    <name type="scientific">Batillaria attramentaria</name>
    <dbReference type="NCBI Taxonomy" id="370345"/>
    <lineage>
        <taxon>Eukaryota</taxon>
        <taxon>Metazoa</taxon>
        <taxon>Spiralia</taxon>
        <taxon>Lophotrochozoa</taxon>
        <taxon>Mollusca</taxon>
        <taxon>Gastropoda</taxon>
        <taxon>Caenogastropoda</taxon>
        <taxon>Sorbeoconcha</taxon>
        <taxon>Cerithioidea</taxon>
        <taxon>Batillariidae</taxon>
        <taxon>Batillaria</taxon>
    </lineage>
</organism>
<comment type="caution">
    <text evidence="1">The sequence shown here is derived from an EMBL/GenBank/DDBJ whole genome shotgun (WGS) entry which is preliminary data.</text>
</comment>
<dbReference type="Proteomes" id="UP001519460">
    <property type="component" value="Unassembled WGS sequence"/>
</dbReference>
<dbReference type="AlphaFoldDB" id="A0ABD0K9P4"/>
<evidence type="ECO:0000313" key="1">
    <source>
        <dbReference type="EMBL" id="KAK7483835.1"/>
    </source>
</evidence>
<gene>
    <name evidence="1" type="ORF">BaRGS_00024943</name>
</gene>
<keyword evidence="2" id="KW-1185">Reference proteome</keyword>
<evidence type="ECO:0000313" key="2">
    <source>
        <dbReference type="Proteomes" id="UP001519460"/>
    </source>
</evidence>
<dbReference type="EMBL" id="JACVVK020000220">
    <property type="protein sequence ID" value="KAK7483835.1"/>
    <property type="molecule type" value="Genomic_DNA"/>
</dbReference>
<protein>
    <submittedName>
        <fullName evidence="1">Uncharacterized protein</fullName>
    </submittedName>
</protein>
<accession>A0ABD0K9P4</accession>
<reference evidence="1 2" key="1">
    <citation type="journal article" date="2023" name="Sci. Data">
        <title>Genome assembly of the Korean intertidal mud-creeper Batillaria attramentaria.</title>
        <authorList>
            <person name="Patra A.K."/>
            <person name="Ho P.T."/>
            <person name="Jun S."/>
            <person name="Lee S.J."/>
            <person name="Kim Y."/>
            <person name="Won Y.J."/>
        </authorList>
    </citation>
    <scope>NUCLEOTIDE SEQUENCE [LARGE SCALE GENOMIC DNA]</scope>
    <source>
        <strain evidence="1">Wonlab-2016</strain>
    </source>
</reference>
<proteinExistence type="predicted"/>
<sequence>MGDLRQKIGFVLTLVGILQEPVFGVFCGGIIFPSLNEYTLSAPEHSLVKIPFKFPEKTCVLENDVILTIARKTPGSRIPTVYCRILQLNGSCEIPRREYGCSCSQHTGEFLFTKTVTREDGTLWIWRTDANKRETAITFNVT</sequence>